<dbReference type="Pfam" id="PF12796">
    <property type="entry name" value="Ank_2"/>
    <property type="match status" value="1"/>
</dbReference>
<dbReference type="Pfam" id="PF00023">
    <property type="entry name" value="Ank"/>
    <property type="match status" value="1"/>
</dbReference>
<dbReference type="Gramene" id="RZC60040">
    <property type="protein sequence ID" value="RZC60040"/>
    <property type="gene ID" value="C5167_021797"/>
</dbReference>
<dbReference type="OMA" id="FHTVEAN"/>
<proteinExistence type="predicted"/>
<dbReference type="STRING" id="3469.A0A4Y7JJ12"/>
<feature type="non-terminal residue" evidence="3">
    <location>
        <position position="1"/>
    </location>
</feature>
<protein>
    <submittedName>
        <fullName evidence="3">Uncharacterized protein</fullName>
    </submittedName>
</protein>
<gene>
    <name evidence="3" type="ORF">C5167_021797</name>
</gene>
<keyword evidence="4" id="KW-1185">Reference proteome</keyword>
<dbReference type="Gene3D" id="1.25.40.20">
    <property type="entry name" value="Ankyrin repeat-containing domain"/>
    <property type="match status" value="1"/>
</dbReference>
<evidence type="ECO:0000313" key="4">
    <source>
        <dbReference type="Proteomes" id="UP000316621"/>
    </source>
</evidence>
<dbReference type="InterPro" id="IPR002110">
    <property type="entry name" value="Ankyrin_rpt"/>
</dbReference>
<dbReference type="PANTHER" id="PTHR46224">
    <property type="entry name" value="ANKYRIN REPEAT FAMILY PROTEIN"/>
    <property type="match status" value="1"/>
</dbReference>
<feature type="repeat" description="TPR" evidence="2">
    <location>
        <begin position="245"/>
        <end position="278"/>
    </location>
</feature>
<dbReference type="AlphaFoldDB" id="A0A4Y7JJ12"/>
<feature type="repeat" description="ANK" evidence="1">
    <location>
        <begin position="23"/>
        <end position="52"/>
    </location>
</feature>
<dbReference type="EMBL" id="CM010719">
    <property type="protein sequence ID" value="RZC60040.1"/>
    <property type="molecule type" value="Genomic_DNA"/>
</dbReference>
<dbReference type="SUPFAM" id="SSF48403">
    <property type="entry name" value="Ankyrin repeat"/>
    <property type="match status" value="1"/>
</dbReference>
<dbReference type="SMART" id="SM00028">
    <property type="entry name" value="TPR"/>
    <property type="match status" value="3"/>
</dbReference>
<dbReference type="Proteomes" id="UP000316621">
    <property type="component" value="Chromosome 5"/>
</dbReference>
<dbReference type="InterPro" id="IPR011990">
    <property type="entry name" value="TPR-like_helical_dom_sf"/>
</dbReference>
<organism evidence="3 4">
    <name type="scientific">Papaver somniferum</name>
    <name type="common">Opium poppy</name>
    <dbReference type="NCBI Taxonomy" id="3469"/>
    <lineage>
        <taxon>Eukaryota</taxon>
        <taxon>Viridiplantae</taxon>
        <taxon>Streptophyta</taxon>
        <taxon>Embryophyta</taxon>
        <taxon>Tracheophyta</taxon>
        <taxon>Spermatophyta</taxon>
        <taxon>Magnoliopsida</taxon>
        <taxon>Ranunculales</taxon>
        <taxon>Papaveraceae</taxon>
        <taxon>Papaveroideae</taxon>
        <taxon>Papaver</taxon>
    </lineage>
</organism>
<dbReference type="Gene3D" id="1.25.40.10">
    <property type="entry name" value="Tetratricopeptide repeat domain"/>
    <property type="match status" value="1"/>
</dbReference>
<dbReference type="PROSITE" id="PS50088">
    <property type="entry name" value="ANK_REPEAT"/>
    <property type="match status" value="2"/>
</dbReference>
<accession>A0A4Y7JJ12</accession>
<name>A0A4Y7JJ12_PAPSO</name>
<keyword evidence="2" id="KW-0802">TPR repeat</keyword>
<sequence>DTKILTLLLSRGVHVEAATRIGTALQYAAGHGHRDAVKVLLDHGANPNAVISPGMLRPLMAAILFESWECMELLLQAGANPSAESYGNTPLILAAKEEYVGVTTRLLEAGADPNHKSVGLTALEIAAMRCNYQIVEILFPVTSRIPTYPDWSIGGLIRHVHSDAFKLQREVYKKEKFHQAKSKGRDAFQEEQYLMAVNWFNEALDICPKDPAVLSNMSACYARLGDGFNALEYATKCMNERPEWPKVYYRLGVALNILKRYGDAANAFNKGLTLDPRNKELKDAYMKAMEDRLNSTK</sequence>
<keyword evidence="1" id="KW-0040">ANK repeat</keyword>
<dbReference type="SUPFAM" id="SSF48452">
    <property type="entry name" value="TPR-like"/>
    <property type="match status" value="1"/>
</dbReference>
<dbReference type="SMART" id="SM00248">
    <property type="entry name" value="ANK"/>
    <property type="match status" value="4"/>
</dbReference>
<dbReference type="Pfam" id="PF00515">
    <property type="entry name" value="TPR_1"/>
    <property type="match status" value="1"/>
</dbReference>
<dbReference type="PROSITE" id="PS50297">
    <property type="entry name" value="ANK_REP_REGION"/>
    <property type="match status" value="2"/>
</dbReference>
<evidence type="ECO:0000256" key="1">
    <source>
        <dbReference type="PROSITE-ProRule" id="PRU00023"/>
    </source>
</evidence>
<evidence type="ECO:0000256" key="2">
    <source>
        <dbReference type="PROSITE-ProRule" id="PRU00339"/>
    </source>
</evidence>
<feature type="repeat" description="ANK" evidence="1">
    <location>
        <begin position="86"/>
        <end position="118"/>
    </location>
</feature>
<dbReference type="InterPro" id="IPR051616">
    <property type="entry name" value="Cul2-RING_E3_ligase_SR"/>
</dbReference>
<reference evidence="3 4" key="1">
    <citation type="journal article" date="2018" name="Science">
        <title>The opium poppy genome and morphinan production.</title>
        <authorList>
            <person name="Guo L."/>
            <person name="Winzer T."/>
            <person name="Yang X."/>
            <person name="Li Y."/>
            <person name="Ning Z."/>
            <person name="He Z."/>
            <person name="Teodor R."/>
            <person name="Lu Y."/>
            <person name="Bowser T.A."/>
            <person name="Graham I.A."/>
            <person name="Ye K."/>
        </authorList>
    </citation>
    <scope>NUCLEOTIDE SEQUENCE [LARGE SCALE GENOMIC DNA]</scope>
    <source>
        <strain evidence="4">cv. HN1</strain>
        <tissue evidence="3">Leaves</tissue>
    </source>
</reference>
<dbReference type="InterPro" id="IPR036770">
    <property type="entry name" value="Ankyrin_rpt-contain_sf"/>
</dbReference>
<dbReference type="PROSITE" id="PS50005">
    <property type="entry name" value="TPR"/>
    <property type="match status" value="1"/>
</dbReference>
<evidence type="ECO:0000313" key="3">
    <source>
        <dbReference type="EMBL" id="RZC60040.1"/>
    </source>
</evidence>
<dbReference type="InterPro" id="IPR019734">
    <property type="entry name" value="TPR_rpt"/>
</dbReference>
<dbReference type="PANTHER" id="PTHR46224:SF67">
    <property type="entry name" value="HSP70-HSP90 ORGANIZING PROTEIN 3-LIKE"/>
    <property type="match status" value="1"/>
</dbReference>